<keyword evidence="1" id="KW-1133">Transmembrane helix</keyword>
<evidence type="ECO:0000256" key="1">
    <source>
        <dbReference type="SAM" id="Phobius"/>
    </source>
</evidence>
<evidence type="ECO:0000313" key="2">
    <source>
        <dbReference type="EMBL" id="MBB5191976.1"/>
    </source>
</evidence>
<keyword evidence="3" id="KW-1185">Reference proteome</keyword>
<comment type="caution">
    <text evidence="2">The sequence shown here is derived from an EMBL/GenBank/DDBJ whole genome shotgun (WGS) entry which is preliminary data.</text>
</comment>
<accession>A0A840RI26</accession>
<sequence>MTRFSRQSGASLLLGLIVLGVLLIATVALMRSSDTANLIAGNVAFKQAATQMAELGVTDAKTVLGSLTATDTNIAPSSSTDYAYYALQQTTDTSGVPSVTWSNMSTVTNGLYQYQYVIERMCTGTLPVTDSNTYCSVKQAPGGSGSSGGAIGAPIFNATNSIYYRVTVHVTGPHQSESFIQTMFLK</sequence>
<dbReference type="Proteomes" id="UP000543030">
    <property type="component" value="Unassembled WGS sequence"/>
</dbReference>
<gene>
    <name evidence="2" type="ORF">HNQ50_002713</name>
</gene>
<keyword evidence="1" id="KW-0812">Transmembrane</keyword>
<organism evidence="2 3">
    <name type="scientific">Silvimonas terrae</name>
    <dbReference type="NCBI Taxonomy" id="300266"/>
    <lineage>
        <taxon>Bacteria</taxon>
        <taxon>Pseudomonadati</taxon>
        <taxon>Pseudomonadota</taxon>
        <taxon>Betaproteobacteria</taxon>
        <taxon>Neisseriales</taxon>
        <taxon>Chitinibacteraceae</taxon>
        <taxon>Silvimonas</taxon>
    </lineage>
</organism>
<dbReference type="EMBL" id="JACHHN010000005">
    <property type="protein sequence ID" value="MBB5191976.1"/>
    <property type="molecule type" value="Genomic_DNA"/>
</dbReference>
<evidence type="ECO:0000313" key="3">
    <source>
        <dbReference type="Proteomes" id="UP000543030"/>
    </source>
</evidence>
<dbReference type="RefSeq" id="WP_184101515.1">
    <property type="nucleotide sequence ID" value="NZ_JACHHN010000005.1"/>
</dbReference>
<protein>
    <submittedName>
        <fullName evidence="2">Tfp pilus assembly protein PilX</fullName>
    </submittedName>
</protein>
<proteinExistence type="predicted"/>
<dbReference type="AlphaFoldDB" id="A0A840RI26"/>
<feature type="transmembrane region" description="Helical" evidence="1">
    <location>
        <begin position="12"/>
        <end position="30"/>
    </location>
</feature>
<reference evidence="2 3" key="1">
    <citation type="submission" date="2020-08" db="EMBL/GenBank/DDBJ databases">
        <title>Genomic Encyclopedia of Type Strains, Phase IV (KMG-IV): sequencing the most valuable type-strain genomes for metagenomic binning, comparative biology and taxonomic classification.</title>
        <authorList>
            <person name="Goeker M."/>
        </authorList>
    </citation>
    <scope>NUCLEOTIDE SEQUENCE [LARGE SCALE GENOMIC DNA]</scope>
    <source>
        <strain evidence="2 3">DSM 18233</strain>
    </source>
</reference>
<name>A0A840RI26_9NEIS</name>
<keyword evidence="1" id="KW-0472">Membrane</keyword>